<feature type="region of interest" description="Disordered" evidence="6">
    <location>
        <begin position="447"/>
        <end position="559"/>
    </location>
</feature>
<feature type="domain" description="C3HC-type" evidence="7">
    <location>
        <begin position="155"/>
        <end position="292"/>
    </location>
</feature>
<evidence type="ECO:0000256" key="5">
    <source>
        <dbReference type="ARBA" id="ARBA00023242"/>
    </source>
</evidence>
<evidence type="ECO:0000256" key="2">
    <source>
        <dbReference type="ARBA" id="ARBA00022723"/>
    </source>
</evidence>
<reference evidence="9" key="1">
    <citation type="journal article" date="2023" name="Mol. Phylogenet. Evol.">
        <title>Genome-scale phylogeny and comparative genomics of the fungal order Sordariales.</title>
        <authorList>
            <person name="Hensen N."/>
            <person name="Bonometti L."/>
            <person name="Westerberg I."/>
            <person name="Brannstrom I.O."/>
            <person name="Guillou S."/>
            <person name="Cros-Aarteil S."/>
            <person name="Calhoun S."/>
            <person name="Haridas S."/>
            <person name="Kuo A."/>
            <person name="Mondo S."/>
            <person name="Pangilinan J."/>
            <person name="Riley R."/>
            <person name="LaButti K."/>
            <person name="Andreopoulos B."/>
            <person name="Lipzen A."/>
            <person name="Chen C."/>
            <person name="Yan M."/>
            <person name="Daum C."/>
            <person name="Ng V."/>
            <person name="Clum A."/>
            <person name="Steindorff A."/>
            <person name="Ohm R.A."/>
            <person name="Martin F."/>
            <person name="Silar P."/>
            <person name="Natvig D.O."/>
            <person name="Lalanne C."/>
            <person name="Gautier V."/>
            <person name="Ament-Velasquez S.L."/>
            <person name="Kruys A."/>
            <person name="Hutchinson M.I."/>
            <person name="Powell A.J."/>
            <person name="Barry K."/>
            <person name="Miller A.N."/>
            <person name="Grigoriev I.V."/>
            <person name="Debuchy R."/>
            <person name="Gladieux P."/>
            <person name="Hiltunen Thoren M."/>
            <person name="Johannesson H."/>
        </authorList>
    </citation>
    <scope>NUCLEOTIDE SEQUENCE</scope>
    <source>
        <strain evidence="9">PSN309</strain>
    </source>
</reference>
<dbReference type="AlphaFoldDB" id="A0AAN6WZ69"/>
<organism evidence="9 10">
    <name type="scientific">Podospora australis</name>
    <dbReference type="NCBI Taxonomy" id="1536484"/>
    <lineage>
        <taxon>Eukaryota</taxon>
        <taxon>Fungi</taxon>
        <taxon>Dikarya</taxon>
        <taxon>Ascomycota</taxon>
        <taxon>Pezizomycotina</taxon>
        <taxon>Sordariomycetes</taxon>
        <taxon>Sordariomycetidae</taxon>
        <taxon>Sordariales</taxon>
        <taxon>Podosporaceae</taxon>
        <taxon>Podospora</taxon>
    </lineage>
</organism>
<evidence type="ECO:0000256" key="6">
    <source>
        <dbReference type="SAM" id="MobiDB-lite"/>
    </source>
</evidence>
<evidence type="ECO:0000313" key="10">
    <source>
        <dbReference type="Proteomes" id="UP001302126"/>
    </source>
</evidence>
<feature type="region of interest" description="Disordered" evidence="6">
    <location>
        <begin position="17"/>
        <end position="40"/>
    </location>
</feature>
<evidence type="ECO:0000256" key="1">
    <source>
        <dbReference type="ARBA" id="ARBA00004123"/>
    </source>
</evidence>
<dbReference type="EMBL" id="MU864362">
    <property type="protein sequence ID" value="KAK4190920.1"/>
    <property type="molecule type" value="Genomic_DNA"/>
</dbReference>
<feature type="compositionally biased region" description="Gly residues" evidence="6">
    <location>
        <begin position="550"/>
        <end position="559"/>
    </location>
</feature>
<dbReference type="InterPro" id="IPR012935">
    <property type="entry name" value="NuBaID_N"/>
</dbReference>
<proteinExistence type="predicted"/>
<comment type="subcellular location">
    <subcellularLocation>
        <location evidence="1">Nucleus</location>
    </subcellularLocation>
</comment>
<keyword evidence="10" id="KW-1185">Reference proteome</keyword>
<dbReference type="GO" id="GO:0008270">
    <property type="term" value="F:zinc ion binding"/>
    <property type="evidence" value="ECO:0007669"/>
    <property type="project" value="UniProtKB-KW"/>
</dbReference>
<evidence type="ECO:0000256" key="4">
    <source>
        <dbReference type="ARBA" id="ARBA00022833"/>
    </source>
</evidence>
<feature type="compositionally biased region" description="Low complexity" evidence="6">
    <location>
        <begin position="67"/>
        <end position="79"/>
    </location>
</feature>
<evidence type="ECO:0000259" key="8">
    <source>
        <dbReference type="Pfam" id="PF08600"/>
    </source>
</evidence>
<feature type="compositionally biased region" description="Low complexity" evidence="6">
    <location>
        <begin position="130"/>
        <end position="139"/>
    </location>
</feature>
<sequence>MNATVKRKFNALVQGIGNNRSTTDLSTEHQETSIEGSSPLTPNLSRTMSTEEFLAKKRRVGGGGGTSTPTPSKFSTPASDRFATSTASIGSPGTATAILRKWTSAAAANNKGGGGSPSSIRSVISGTPVRTTTTTATPVKDGSTSGGLPPPKYCPGDREQLLRRLHTFQELTDWTPKPDRVNEIEWAKRGWVCLGKERVRCTLCARELVVKINRKEIDGREIAVLIASEIEEGIVKKYAEQVVEAHAEDCLWRKKGCDDSLLRLPLSSRTALSSLRQRYDELCDRTPFLPYEFNLRLPDSLNIDTVLSHLPPTFFTSPPPPPQNKNLPENTSPQKINRPALALALLGWQGLTNPRLATPIPNSASCHTCLRRLGLWMFKSKQVDEPTNTIIQPAPMDHLDPLREHRFFCPWKNGAVQRNPGSSSSSSSAGWEVLVQVLRNESFIRERVDGTATQHGRSKSSAATQGGQTKTPERPRPITAGGRTPRLDGQEGGSEYGETEADEEELRKKKDQDMMSRLRRVKSLFNTKGGKLKKTPSRPGTSHSTVGSTTPGGGGATGE</sequence>
<dbReference type="PANTHER" id="PTHR15835">
    <property type="entry name" value="NUCLEAR-INTERACTING PARTNER OF ALK"/>
    <property type="match status" value="1"/>
</dbReference>
<dbReference type="GO" id="GO:0005634">
    <property type="term" value="C:nucleus"/>
    <property type="evidence" value="ECO:0007669"/>
    <property type="project" value="UniProtKB-SubCell"/>
</dbReference>
<feature type="region of interest" description="Disordered" evidence="6">
    <location>
        <begin position="130"/>
        <end position="153"/>
    </location>
</feature>
<feature type="compositionally biased region" description="Low complexity" evidence="6">
    <location>
        <begin position="540"/>
        <end position="549"/>
    </location>
</feature>
<gene>
    <name evidence="9" type="ORF">QBC35DRAFT_402642</name>
</gene>
<feature type="compositionally biased region" description="Basic and acidic residues" evidence="6">
    <location>
        <begin position="505"/>
        <end position="516"/>
    </location>
</feature>
<dbReference type="Pfam" id="PF08600">
    <property type="entry name" value="NuBaID_C"/>
    <property type="match status" value="1"/>
</dbReference>
<keyword evidence="5" id="KW-0539">Nucleus</keyword>
<keyword evidence="2" id="KW-0479">Metal-binding</keyword>
<keyword evidence="3" id="KW-0863">Zinc-finger</keyword>
<dbReference type="PANTHER" id="PTHR15835:SF6">
    <property type="entry name" value="ZINC FINGER C3HC-TYPE PROTEIN 1"/>
    <property type="match status" value="1"/>
</dbReference>
<comment type="caution">
    <text evidence="9">The sequence shown here is derived from an EMBL/GenBank/DDBJ whole genome shotgun (WGS) entry which is preliminary data.</text>
</comment>
<evidence type="ECO:0000259" key="7">
    <source>
        <dbReference type="Pfam" id="PF07967"/>
    </source>
</evidence>
<keyword evidence="4" id="KW-0862">Zinc</keyword>
<dbReference type="InterPro" id="IPR013909">
    <property type="entry name" value="NuBaID_C"/>
</dbReference>
<protein>
    <submittedName>
        <fullName evidence="9">mRNA export factor rsm1</fullName>
    </submittedName>
</protein>
<evidence type="ECO:0000313" key="9">
    <source>
        <dbReference type="EMBL" id="KAK4190920.1"/>
    </source>
</evidence>
<accession>A0AAN6WZ69</accession>
<dbReference type="Proteomes" id="UP001302126">
    <property type="component" value="Unassembled WGS sequence"/>
</dbReference>
<feature type="region of interest" description="Disordered" evidence="6">
    <location>
        <begin position="56"/>
        <end position="88"/>
    </location>
</feature>
<evidence type="ECO:0000256" key="3">
    <source>
        <dbReference type="ARBA" id="ARBA00022771"/>
    </source>
</evidence>
<feature type="compositionally biased region" description="Polar residues" evidence="6">
    <location>
        <begin position="451"/>
        <end position="470"/>
    </location>
</feature>
<feature type="domain" description="NuBaID C-terminal" evidence="8">
    <location>
        <begin position="340"/>
        <end position="442"/>
    </location>
</feature>
<dbReference type="Pfam" id="PF07967">
    <property type="entry name" value="zf-C3HC"/>
    <property type="match status" value="1"/>
</dbReference>
<name>A0AAN6WZ69_9PEZI</name>
<reference evidence="9" key="2">
    <citation type="submission" date="2023-05" db="EMBL/GenBank/DDBJ databases">
        <authorList>
            <consortium name="Lawrence Berkeley National Laboratory"/>
            <person name="Steindorff A."/>
            <person name="Hensen N."/>
            <person name="Bonometti L."/>
            <person name="Westerberg I."/>
            <person name="Brannstrom I.O."/>
            <person name="Guillou S."/>
            <person name="Cros-Aarteil S."/>
            <person name="Calhoun S."/>
            <person name="Haridas S."/>
            <person name="Kuo A."/>
            <person name="Mondo S."/>
            <person name="Pangilinan J."/>
            <person name="Riley R."/>
            <person name="Labutti K."/>
            <person name="Andreopoulos B."/>
            <person name="Lipzen A."/>
            <person name="Chen C."/>
            <person name="Yanf M."/>
            <person name="Daum C."/>
            <person name="Ng V."/>
            <person name="Clum A."/>
            <person name="Ohm R."/>
            <person name="Martin F."/>
            <person name="Silar P."/>
            <person name="Natvig D."/>
            <person name="Lalanne C."/>
            <person name="Gautier V."/>
            <person name="Ament-Velasquez S.L."/>
            <person name="Kruys A."/>
            <person name="Hutchinson M.I."/>
            <person name="Powell A.J."/>
            <person name="Barry K."/>
            <person name="Miller A.N."/>
            <person name="Grigoriev I.V."/>
            <person name="Debuchy R."/>
            <person name="Gladieux P."/>
            <person name="Thoren M.H."/>
            <person name="Johannesson H."/>
        </authorList>
    </citation>
    <scope>NUCLEOTIDE SEQUENCE</scope>
    <source>
        <strain evidence="9">PSN309</strain>
    </source>
</reference>